<evidence type="ECO:0000256" key="4">
    <source>
        <dbReference type="SAM" id="MobiDB-lite"/>
    </source>
</evidence>
<comment type="caution">
    <text evidence="6">The sequence shown here is derived from an EMBL/GenBank/DDBJ whole genome shotgun (WGS) entry which is preliminary data.</text>
</comment>
<evidence type="ECO:0000313" key="7">
    <source>
        <dbReference type="Proteomes" id="UP001281003"/>
    </source>
</evidence>
<feature type="domain" description="tRNA intron endonuclease catalytic" evidence="5">
    <location>
        <begin position="507"/>
        <end position="596"/>
    </location>
</feature>
<reference evidence="6" key="2">
    <citation type="submission" date="2023-07" db="EMBL/GenBank/DDBJ databases">
        <authorList>
            <consortium name="Lawrence Berkeley National Laboratory"/>
            <person name="Haridas S."/>
            <person name="Hensen N."/>
            <person name="Bonometti L."/>
            <person name="Westerberg I."/>
            <person name="Brannstrom I.O."/>
            <person name="Guillou S."/>
            <person name="Cros-Aarteil S."/>
            <person name="Calhoun S."/>
            <person name="Kuo A."/>
            <person name="Mondo S."/>
            <person name="Pangilinan J."/>
            <person name="Riley R."/>
            <person name="LaButti K."/>
            <person name="Andreopoulos B."/>
            <person name="Lipzen A."/>
            <person name="Chen C."/>
            <person name="Yanf M."/>
            <person name="Daum C."/>
            <person name="Ng V."/>
            <person name="Clum A."/>
            <person name="Steindorff A."/>
            <person name="Ohm R."/>
            <person name="Martin F."/>
            <person name="Silar P."/>
            <person name="Natvig D."/>
            <person name="Lalanne C."/>
            <person name="Gautier V."/>
            <person name="Ament-velasquez S.L."/>
            <person name="Kruys A."/>
            <person name="Hutchinson M.I."/>
            <person name="Powell A.J."/>
            <person name="Barry K."/>
            <person name="Miller A.N."/>
            <person name="Grigoriev I.V."/>
            <person name="Debuchy R."/>
            <person name="Gladieux P."/>
            <person name="Thoren M.H."/>
            <person name="Johannesson H."/>
        </authorList>
    </citation>
    <scope>NUCLEOTIDE SEQUENCE</scope>
    <source>
        <strain evidence="6">FGSC 1904</strain>
    </source>
</reference>
<dbReference type="SUPFAM" id="SSF53032">
    <property type="entry name" value="tRNA-intron endonuclease catalytic domain-like"/>
    <property type="match status" value="1"/>
</dbReference>
<dbReference type="GO" id="GO:0005737">
    <property type="term" value="C:cytoplasm"/>
    <property type="evidence" value="ECO:0007669"/>
    <property type="project" value="TreeGrafter"/>
</dbReference>
<dbReference type="InterPro" id="IPR006677">
    <property type="entry name" value="tRNA_intron_Endonuc_cat-like"/>
</dbReference>
<gene>
    <name evidence="6" type="ORF">B0T20DRAFT_24521</name>
</gene>
<dbReference type="GO" id="GO:0000214">
    <property type="term" value="C:tRNA-intron endonuclease complex"/>
    <property type="evidence" value="ECO:0007669"/>
    <property type="project" value="TreeGrafter"/>
</dbReference>
<evidence type="ECO:0000256" key="1">
    <source>
        <dbReference type="ARBA" id="ARBA00008078"/>
    </source>
</evidence>
<feature type="compositionally biased region" description="Polar residues" evidence="4">
    <location>
        <begin position="347"/>
        <end position="361"/>
    </location>
</feature>
<accession>A0AAE0PPP2</accession>
<feature type="compositionally biased region" description="Acidic residues" evidence="4">
    <location>
        <begin position="326"/>
        <end position="335"/>
    </location>
</feature>
<evidence type="ECO:0000259" key="5">
    <source>
        <dbReference type="Pfam" id="PF01974"/>
    </source>
</evidence>
<comment type="similarity">
    <text evidence="1">Belongs to the tRNA-intron endonuclease family.</text>
</comment>
<dbReference type="GO" id="GO:0003676">
    <property type="term" value="F:nucleic acid binding"/>
    <property type="evidence" value="ECO:0007669"/>
    <property type="project" value="InterPro"/>
</dbReference>
<protein>
    <recommendedName>
        <fullName evidence="2">tRNA-intron lyase</fullName>
        <ecNumber evidence="2">4.6.1.16</ecNumber>
    </recommendedName>
</protein>
<dbReference type="PANTHER" id="PTHR21227">
    <property type="entry name" value="TRNA-SPLICING ENDONUCLEASE SUBUNIT SEN2"/>
    <property type="match status" value="1"/>
</dbReference>
<dbReference type="GO" id="GO:0000213">
    <property type="term" value="F:tRNA-intron lyase activity"/>
    <property type="evidence" value="ECO:0007669"/>
    <property type="project" value="UniProtKB-EC"/>
</dbReference>
<dbReference type="PANTHER" id="PTHR21227:SF0">
    <property type="entry name" value="TRNA-SPLICING ENDONUCLEASE SUBUNIT SEN2"/>
    <property type="match status" value="1"/>
</dbReference>
<dbReference type="EMBL" id="JAUTDP010000001">
    <property type="protein sequence ID" value="KAK3403365.1"/>
    <property type="molecule type" value="Genomic_DNA"/>
</dbReference>
<feature type="compositionally biased region" description="Pro residues" evidence="4">
    <location>
        <begin position="31"/>
        <end position="40"/>
    </location>
</feature>
<name>A0AAE0PPP2_SORBR</name>
<feature type="compositionally biased region" description="Polar residues" evidence="4">
    <location>
        <begin position="1"/>
        <end position="19"/>
    </location>
</feature>
<comment type="catalytic activity">
    <reaction evidence="3">
        <text>pretRNA = a 3'-half-tRNA molecule with a 5'-OH end + a 5'-half-tRNA molecule with a 2',3'-cyclic phosphate end + an intron with a 2',3'-cyclic phosphate and a 5'-hydroxyl terminus.</text>
        <dbReference type="EC" id="4.6.1.16"/>
    </reaction>
</comment>
<dbReference type="GO" id="GO:0000379">
    <property type="term" value="P:tRNA-type intron splice site recognition and cleavage"/>
    <property type="evidence" value="ECO:0007669"/>
    <property type="project" value="TreeGrafter"/>
</dbReference>
<reference evidence="6" key="1">
    <citation type="journal article" date="2023" name="Mol. Phylogenet. Evol.">
        <title>Genome-scale phylogeny and comparative genomics of the fungal order Sordariales.</title>
        <authorList>
            <person name="Hensen N."/>
            <person name="Bonometti L."/>
            <person name="Westerberg I."/>
            <person name="Brannstrom I.O."/>
            <person name="Guillou S."/>
            <person name="Cros-Aarteil S."/>
            <person name="Calhoun S."/>
            <person name="Haridas S."/>
            <person name="Kuo A."/>
            <person name="Mondo S."/>
            <person name="Pangilinan J."/>
            <person name="Riley R."/>
            <person name="LaButti K."/>
            <person name="Andreopoulos B."/>
            <person name="Lipzen A."/>
            <person name="Chen C."/>
            <person name="Yan M."/>
            <person name="Daum C."/>
            <person name="Ng V."/>
            <person name="Clum A."/>
            <person name="Steindorff A."/>
            <person name="Ohm R.A."/>
            <person name="Martin F."/>
            <person name="Silar P."/>
            <person name="Natvig D.O."/>
            <person name="Lalanne C."/>
            <person name="Gautier V."/>
            <person name="Ament-Velasquez S.L."/>
            <person name="Kruys A."/>
            <person name="Hutchinson M.I."/>
            <person name="Powell A.J."/>
            <person name="Barry K."/>
            <person name="Miller A.N."/>
            <person name="Grigoriev I.V."/>
            <person name="Debuchy R."/>
            <person name="Gladieux P."/>
            <person name="Hiltunen Thoren M."/>
            <person name="Johannesson H."/>
        </authorList>
    </citation>
    <scope>NUCLEOTIDE SEQUENCE</scope>
    <source>
        <strain evidence="6">FGSC 1904</strain>
    </source>
</reference>
<sequence length="635" mass="69991">MAENMTTTTMSQPSDSPSKSGEVAPTSIEPAAPPAPPRPQRVPYHQIYKLPAPIRTFPLPTFYPSNPLSLFHLAVAWLRQVLLPPPAEPSVIHEGIWDPDTRSVHVKDPKSIRALWEQGFYGKGSLSRSEPNWFKRELTRRGLDGTTVSEERTVSRREERKQAKWERAKAELEAIEKQKLEEAKLNSETVNAAVPESLAVESEPQPDVPSASLPDPVLSAASAATSSHAVLTEEFVPKTVAHGHIVEPKPPVGPLELLALPNSYALVRGEELVISHPEPATAKETARKEFKPPVGPIELLALPNSLADLVAVSVVSVLSEDVGIDEDEYTTEDQLEASALTNDEPETSATEANDTTSSVSPPLSADGLPDSQTTQEDVPATPERRKSVRFSPTVESTTFQYTDAASEVKNNNGSSDAEPISSAAPVVQKPIISNVEPVVLSEELVDKEHFQLAPEEAFFLAFGLGALRVVDPVTKAPISNEELLTKLRANSYFPPRSVDNLGPEDPFLVQYAVYHHFRSLGWVPRHGIKFGVDWIIYQRGPVFDHSEFGIMVVPSFSDPRWSEYAHEESKKSWSWLMGVNRVLAHVLKSLVLVYVDVPPPPVFDEEMKKGGIAAALKKFTIREVMVRRFSVNRNR</sequence>
<evidence type="ECO:0000313" key="6">
    <source>
        <dbReference type="EMBL" id="KAK3403365.1"/>
    </source>
</evidence>
<dbReference type="Pfam" id="PF01974">
    <property type="entry name" value="tRNA_int_endo"/>
    <property type="match status" value="1"/>
</dbReference>
<organism evidence="6 7">
    <name type="scientific">Sordaria brevicollis</name>
    <dbReference type="NCBI Taxonomy" id="83679"/>
    <lineage>
        <taxon>Eukaryota</taxon>
        <taxon>Fungi</taxon>
        <taxon>Dikarya</taxon>
        <taxon>Ascomycota</taxon>
        <taxon>Pezizomycotina</taxon>
        <taxon>Sordariomycetes</taxon>
        <taxon>Sordariomycetidae</taxon>
        <taxon>Sordariales</taxon>
        <taxon>Sordariaceae</taxon>
        <taxon>Sordaria</taxon>
    </lineage>
</organism>
<feature type="compositionally biased region" description="Polar residues" evidence="4">
    <location>
        <begin position="393"/>
        <end position="415"/>
    </location>
</feature>
<dbReference type="AlphaFoldDB" id="A0AAE0PPP2"/>
<dbReference type="FunFam" id="3.40.1350.10:FF:000007">
    <property type="entry name" value="tRNA-splicing endonuclease subunit Sen2"/>
    <property type="match status" value="1"/>
</dbReference>
<evidence type="ECO:0000256" key="2">
    <source>
        <dbReference type="ARBA" id="ARBA00012573"/>
    </source>
</evidence>
<dbReference type="CDD" id="cd22363">
    <property type="entry name" value="tRNA-intron_lyase_C"/>
    <property type="match status" value="1"/>
</dbReference>
<evidence type="ECO:0000256" key="3">
    <source>
        <dbReference type="ARBA" id="ARBA00034031"/>
    </source>
</evidence>
<dbReference type="InterPro" id="IPR036167">
    <property type="entry name" value="tRNA_intron_Endo_cat-like_sf"/>
</dbReference>
<dbReference type="EC" id="4.6.1.16" evidence="2"/>
<keyword evidence="7" id="KW-1185">Reference proteome</keyword>
<dbReference type="InterPro" id="IPR006676">
    <property type="entry name" value="tRNA_splic"/>
</dbReference>
<dbReference type="InterPro" id="IPR011856">
    <property type="entry name" value="tRNA_endonuc-like_dom_sf"/>
</dbReference>
<feature type="region of interest" description="Disordered" evidence="4">
    <location>
        <begin position="326"/>
        <end position="421"/>
    </location>
</feature>
<proteinExistence type="inferred from homology"/>
<feature type="region of interest" description="Disordered" evidence="4">
    <location>
        <begin position="1"/>
        <end position="42"/>
    </location>
</feature>
<dbReference type="Proteomes" id="UP001281003">
    <property type="component" value="Unassembled WGS sequence"/>
</dbReference>
<dbReference type="Gene3D" id="3.40.1350.10">
    <property type="match status" value="1"/>
</dbReference>